<evidence type="ECO:0000313" key="5">
    <source>
        <dbReference type="Proteomes" id="UP000689967"/>
    </source>
</evidence>
<feature type="region of interest" description="Disordered" evidence="1">
    <location>
        <begin position="1"/>
        <end position="23"/>
    </location>
</feature>
<accession>A0ABS6H563</accession>
<dbReference type="EMBL" id="JAERQM010000002">
    <property type="protein sequence ID" value="MBU8543599.1"/>
    <property type="molecule type" value="Genomic_DNA"/>
</dbReference>
<keyword evidence="2" id="KW-1133">Transmembrane helix</keyword>
<evidence type="ECO:0000259" key="3">
    <source>
        <dbReference type="PROSITE" id="PS50885"/>
    </source>
</evidence>
<comment type="caution">
    <text evidence="4">The sequence shown here is derived from an EMBL/GenBank/DDBJ whole genome shotgun (WGS) entry which is preliminary data.</text>
</comment>
<evidence type="ECO:0000256" key="1">
    <source>
        <dbReference type="SAM" id="MobiDB-lite"/>
    </source>
</evidence>
<organism evidence="4 5">
    <name type="scientific">Falsiroseomonas oleicola</name>
    <dbReference type="NCBI Taxonomy" id="2801474"/>
    <lineage>
        <taxon>Bacteria</taxon>
        <taxon>Pseudomonadati</taxon>
        <taxon>Pseudomonadota</taxon>
        <taxon>Alphaproteobacteria</taxon>
        <taxon>Acetobacterales</taxon>
        <taxon>Roseomonadaceae</taxon>
        <taxon>Falsiroseomonas</taxon>
    </lineage>
</organism>
<dbReference type="InterPro" id="IPR003660">
    <property type="entry name" value="HAMP_dom"/>
</dbReference>
<keyword evidence="2" id="KW-0812">Transmembrane</keyword>
<name>A0ABS6H563_9PROT</name>
<reference evidence="4 5" key="1">
    <citation type="submission" date="2021-01" db="EMBL/GenBank/DDBJ databases">
        <title>Roseomonas sp. nov, a bacterium isolated from an oil production mixture in Yumen Oilfield.</title>
        <authorList>
            <person name="Wu D."/>
        </authorList>
    </citation>
    <scope>NUCLEOTIDE SEQUENCE [LARGE SCALE GENOMIC DNA]</scope>
    <source>
        <strain evidence="4 5">ROY-5-3</strain>
    </source>
</reference>
<gene>
    <name evidence="4" type="ORF">JJQ90_07775</name>
</gene>
<sequence length="305" mass="31180">MSVTFRRALQPGPRFDSPSQSEPNEGRLAWMIGLGALLGLCLTATVLLPRSDAPLPSPDTAEALSLLAPRPAEPATLGGLGRALAVLERDLSIWQRLVAPEGQVDLGPLRASLADGAGPGRQMPEAAPRAGLVEPADDAAGLGLILLALALAGATLCAGIAALLLERLLFAPFRALRDVADAMAEGNLDSAVPGTGRADEAGALARSLERLRIATLMAQEEVAPGAGPGIEAATRHIEQIAAGAAARALETSLAPGAAWEELAREARELARQVVTIRAAAGQSVAAIARLEAEATSSVRETHAAG</sequence>
<proteinExistence type="predicted"/>
<evidence type="ECO:0000256" key="2">
    <source>
        <dbReference type="SAM" id="Phobius"/>
    </source>
</evidence>
<dbReference type="Pfam" id="PF00672">
    <property type="entry name" value="HAMP"/>
    <property type="match status" value="1"/>
</dbReference>
<dbReference type="SMART" id="SM00304">
    <property type="entry name" value="HAMP"/>
    <property type="match status" value="1"/>
</dbReference>
<evidence type="ECO:0000313" key="4">
    <source>
        <dbReference type="EMBL" id="MBU8543599.1"/>
    </source>
</evidence>
<keyword evidence="5" id="KW-1185">Reference proteome</keyword>
<dbReference type="RefSeq" id="WP_216874111.1">
    <property type="nucleotide sequence ID" value="NZ_JAERQM010000002.1"/>
</dbReference>
<dbReference type="CDD" id="cd06225">
    <property type="entry name" value="HAMP"/>
    <property type="match status" value="1"/>
</dbReference>
<protein>
    <submittedName>
        <fullName evidence="4">HAMP domain-containing protein</fullName>
    </submittedName>
</protein>
<feature type="transmembrane region" description="Helical" evidence="2">
    <location>
        <begin position="142"/>
        <end position="165"/>
    </location>
</feature>
<keyword evidence="2" id="KW-0472">Membrane</keyword>
<feature type="domain" description="HAMP" evidence="3">
    <location>
        <begin position="167"/>
        <end position="220"/>
    </location>
</feature>
<dbReference type="PROSITE" id="PS50885">
    <property type="entry name" value="HAMP"/>
    <property type="match status" value="1"/>
</dbReference>
<feature type="transmembrane region" description="Helical" evidence="2">
    <location>
        <begin position="28"/>
        <end position="48"/>
    </location>
</feature>
<dbReference type="Proteomes" id="UP000689967">
    <property type="component" value="Unassembled WGS sequence"/>
</dbReference>